<dbReference type="EMBL" id="CABFNQ020000653">
    <property type="protein sequence ID" value="CAH0021243.1"/>
    <property type="molecule type" value="Genomic_DNA"/>
</dbReference>
<dbReference type="Proteomes" id="UP000696573">
    <property type="component" value="Unassembled WGS sequence"/>
</dbReference>
<feature type="domain" description="Zn(2)-C6 fungal-type" evidence="2">
    <location>
        <begin position="18"/>
        <end position="54"/>
    </location>
</feature>
<reference evidence="3" key="1">
    <citation type="submission" date="2021-10" db="EMBL/GenBank/DDBJ databases">
        <authorList>
            <person name="Piombo E."/>
        </authorList>
    </citation>
    <scope>NUCLEOTIDE SEQUENCE</scope>
</reference>
<dbReference type="SUPFAM" id="SSF57701">
    <property type="entry name" value="Zn2/Cys6 DNA-binding domain"/>
    <property type="match status" value="1"/>
</dbReference>
<sequence length="773" mass="86180">MTSYSGRRASQFQRVYKACQSCRKKKTRCVLDPSDSHGSGPCERCKRESRPCLFSLERSSRGPENWKGRRNSEDSHTLYTSAAAREPSIDSAGDNTTIIENPQSFRRPQQPSKLDPLQVTEMYQGTAEKACSGGDLSALSERDGLADTVIRTFVSNENEALDLLYCAAQQRDAESPVLSMSASHRTQAVEHLTPVTMASAGPDPASRSVQTSNVYRIWDSFRFVKMGWFTSKEAVSYMDLFFKNLAPMSPVCHGWDLSHSKHYSLVTQEPLLACTILMISARYHTLPGVGGTTRGVIIHQRLWDHCQHLIMRIIFGQEKKSKAKTRTVGALEALLLIHEWQPNAIHFPPGSDGWDSDLLLSVQDDRDDPYGNQADAPGTRWMADIVEPARMSDKMSWMLLGCAQSLAHELGLYDPNKTDIPGSHPLSQRSRGPRLAKLLYIFIEQLSTRLGCTSLAMHTQGRALPDRSPAAPDSAFLSAWIELTSLLRTISDVLFPSSLEARHILLGSRYINIIKHFKGQLLSWKAAHLKDENMNPEFFSLLSIDYYNLNIFMNSLGMQAVVDRVLQDGKSTTERQDILNSSLTSTDYEFIQEVIDGSCSVLQSVNKLAGDGTLRYQPVRIFLRVIAASIFLLKALSLGSRSSNVQSSLAILEETIQALHTSNFDDMHLASRYASLLDRHVARFRERLVPSSVPRGIPASINWGSGMWENGIDLAVQISDADISAENFQPSAEEWMSLPFDASLAPFGPTGDTLEMSEFGDNAWEFLRSWPIT</sequence>
<dbReference type="InterPro" id="IPR052780">
    <property type="entry name" value="AAA_Catabolism_Regulators"/>
</dbReference>
<name>A0A9N9VBU1_9HYPO</name>
<evidence type="ECO:0000313" key="3">
    <source>
        <dbReference type="EMBL" id="CAH0021243.1"/>
    </source>
</evidence>
<dbReference type="GO" id="GO:0008270">
    <property type="term" value="F:zinc ion binding"/>
    <property type="evidence" value="ECO:0007669"/>
    <property type="project" value="InterPro"/>
</dbReference>
<dbReference type="CDD" id="cd12148">
    <property type="entry name" value="fungal_TF_MHR"/>
    <property type="match status" value="1"/>
</dbReference>
<dbReference type="PANTHER" id="PTHR31644">
    <property type="entry name" value="TRANSCRIPTIONAL ACTIVATOR ARO80-RELATED"/>
    <property type="match status" value="1"/>
</dbReference>
<dbReference type="PANTHER" id="PTHR31644:SF4">
    <property type="entry name" value="ZN(II)2CYS6 TRANSCRIPTION FACTOR (EUROFUNG)"/>
    <property type="match status" value="1"/>
</dbReference>
<accession>A0A9N9VBU1</accession>
<gene>
    <name evidence="3" type="ORF">CRHIZ90672A_00011082</name>
</gene>
<protein>
    <recommendedName>
        <fullName evidence="2">Zn(2)-C6 fungal-type domain-containing protein</fullName>
    </recommendedName>
</protein>
<dbReference type="GO" id="GO:0009074">
    <property type="term" value="P:aromatic amino acid family catabolic process"/>
    <property type="evidence" value="ECO:0007669"/>
    <property type="project" value="TreeGrafter"/>
</dbReference>
<dbReference type="InterPro" id="IPR001138">
    <property type="entry name" value="Zn2Cys6_DnaBD"/>
</dbReference>
<evidence type="ECO:0000256" key="1">
    <source>
        <dbReference type="ARBA" id="ARBA00023242"/>
    </source>
</evidence>
<dbReference type="GO" id="GO:0045944">
    <property type="term" value="P:positive regulation of transcription by RNA polymerase II"/>
    <property type="evidence" value="ECO:0007669"/>
    <property type="project" value="TreeGrafter"/>
</dbReference>
<dbReference type="SMART" id="SM00066">
    <property type="entry name" value="GAL4"/>
    <property type="match status" value="1"/>
</dbReference>
<dbReference type="InterPro" id="IPR036864">
    <property type="entry name" value="Zn2-C6_fun-type_DNA-bd_sf"/>
</dbReference>
<comment type="caution">
    <text evidence="3">The sequence shown here is derived from an EMBL/GenBank/DDBJ whole genome shotgun (WGS) entry which is preliminary data.</text>
</comment>
<keyword evidence="1" id="KW-0539">Nucleus</keyword>
<evidence type="ECO:0000313" key="4">
    <source>
        <dbReference type="Proteomes" id="UP000696573"/>
    </source>
</evidence>
<dbReference type="Gene3D" id="4.10.240.10">
    <property type="entry name" value="Zn(2)-C6 fungal-type DNA-binding domain"/>
    <property type="match status" value="1"/>
</dbReference>
<keyword evidence="4" id="KW-1185">Reference proteome</keyword>
<dbReference type="GO" id="GO:0005634">
    <property type="term" value="C:nucleus"/>
    <property type="evidence" value="ECO:0007669"/>
    <property type="project" value="TreeGrafter"/>
</dbReference>
<organism evidence="3 4">
    <name type="scientific">Clonostachys rhizophaga</name>
    <dbReference type="NCBI Taxonomy" id="160324"/>
    <lineage>
        <taxon>Eukaryota</taxon>
        <taxon>Fungi</taxon>
        <taxon>Dikarya</taxon>
        <taxon>Ascomycota</taxon>
        <taxon>Pezizomycotina</taxon>
        <taxon>Sordariomycetes</taxon>
        <taxon>Hypocreomycetidae</taxon>
        <taxon>Hypocreales</taxon>
        <taxon>Bionectriaceae</taxon>
        <taxon>Clonostachys</taxon>
    </lineage>
</organism>
<proteinExistence type="predicted"/>
<dbReference type="CDD" id="cd00067">
    <property type="entry name" value="GAL4"/>
    <property type="match status" value="1"/>
</dbReference>
<dbReference type="PROSITE" id="PS00463">
    <property type="entry name" value="ZN2_CY6_FUNGAL_1"/>
    <property type="match status" value="1"/>
</dbReference>
<dbReference type="OrthoDB" id="2262349at2759"/>
<dbReference type="GO" id="GO:0000981">
    <property type="term" value="F:DNA-binding transcription factor activity, RNA polymerase II-specific"/>
    <property type="evidence" value="ECO:0007669"/>
    <property type="project" value="InterPro"/>
</dbReference>
<dbReference type="PROSITE" id="PS50048">
    <property type="entry name" value="ZN2_CY6_FUNGAL_2"/>
    <property type="match status" value="1"/>
</dbReference>
<evidence type="ECO:0000259" key="2">
    <source>
        <dbReference type="PROSITE" id="PS50048"/>
    </source>
</evidence>
<dbReference type="AlphaFoldDB" id="A0A9N9VBU1"/>